<dbReference type="PANTHER" id="PTHR34142">
    <property type="entry name" value="ENDO-BETA-1,4-GLUCANASE A"/>
    <property type="match status" value="1"/>
</dbReference>
<evidence type="ECO:0000313" key="6">
    <source>
        <dbReference type="EMBL" id="QFU77336.1"/>
    </source>
</evidence>
<dbReference type="EMBL" id="CP036422">
    <property type="protein sequence ID" value="QFU77336.1"/>
    <property type="molecule type" value="Genomic_DNA"/>
</dbReference>
<dbReference type="AlphaFoldDB" id="A0A5P9NPC0"/>
<organism evidence="6 7">
    <name type="scientific">Halioglobus maricola</name>
    <dbReference type="NCBI Taxonomy" id="2601894"/>
    <lineage>
        <taxon>Bacteria</taxon>
        <taxon>Pseudomonadati</taxon>
        <taxon>Pseudomonadota</taxon>
        <taxon>Gammaproteobacteria</taxon>
        <taxon>Cellvibrionales</taxon>
        <taxon>Halieaceae</taxon>
        <taxon>Halioglobus</taxon>
    </lineage>
</organism>
<keyword evidence="1 3" id="KW-0378">Hydrolase</keyword>
<dbReference type="RefSeq" id="WP_153240481.1">
    <property type="nucleotide sequence ID" value="NZ_CP036422.1"/>
</dbReference>
<keyword evidence="2 3" id="KW-0326">Glycosidase</keyword>
<accession>A0A5P9NPC0</accession>
<evidence type="ECO:0000256" key="2">
    <source>
        <dbReference type="ARBA" id="ARBA00023295"/>
    </source>
</evidence>
<feature type="domain" description="Glycoside hydrolase family 5" evidence="5">
    <location>
        <begin position="81"/>
        <end position="360"/>
    </location>
</feature>
<dbReference type="GO" id="GO:0004553">
    <property type="term" value="F:hydrolase activity, hydrolyzing O-glycosyl compounds"/>
    <property type="evidence" value="ECO:0007669"/>
    <property type="project" value="InterPro"/>
</dbReference>
<feature type="chain" id="PRO_5025062123" evidence="4">
    <location>
        <begin position="36"/>
        <end position="393"/>
    </location>
</feature>
<comment type="similarity">
    <text evidence="3">Belongs to the glycosyl hydrolase 5 (cellulase A) family.</text>
</comment>
<evidence type="ECO:0000256" key="1">
    <source>
        <dbReference type="ARBA" id="ARBA00022801"/>
    </source>
</evidence>
<dbReference type="Pfam" id="PF00150">
    <property type="entry name" value="Cellulase"/>
    <property type="match status" value="1"/>
</dbReference>
<protein>
    <submittedName>
        <fullName evidence="6">Glycoside hydrolase family 5 protein</fullName>
    </submittedName>
</protein>
<evidence type="ECO:0000259" key="5">
    <source>
        <dbReference type="Pfam" id="PF00150"/>
    </source>
</evidence>
<gene>
    <name evidence="6" type="ORF">EY643_17635</name>
</gene>
<keyword evidence="7" id="KW-1185">Reference proteome</keyword>
<evidence type="ECO:0000313" key="7">
    <source>
        <dbReference type="Proteomes" id="UP000326287"/>
    </source>
</evidence>
<feature type="signal peptide" evidence="4">
    <location>
        <begin position="1"/>
        <end position="35"/>
    </location>
</feature>
<name>A0A5P9NPC0_9GAMM</name>
<dbReference type="InterPro" id="IPR017853">
    <property type="entry name" value="GH"/>
</dbReference>
<evidence type="ECO:0000256" key="3">
    <source>
        <dbReference type="RuleBase" id="RU361153"/>
    </source>
</evidence>
<dbReference type="KEGG" id="halc:EY643_17635"/>
<dbReference type="Proteomes" id="UP000326287">
    <property type="component" value="Chromosome"/>
</dbReference>
<reference evidence="6 7" key="1">
    <citation type="submission" date="2019-02" db="EMBL/GenBank/DDBJ databases">
        <authorList>
            <person name="Li S.-H."/>
        </authorList>
    </citation>
    <scope>NUCLEOTIDE SEQUENCE [LARGE SCALE GENOMIC DNA]</scope>
    <source>
        <strain evidence="6 7">IMCC14385</strain>
    </source>
</reference>
<dbReference type="PANTHER" id="PTHR34142:SF1">
    <property type="entry name" value="GLYCOSIDE HYDROLASE FAMILY 5 DOMAIN-CONTAINING PROTEIN"/>
    <property type="match status" value="1"/>
</dbReference>
<dbReference type="Gene3D" id="3.20.20.80">
    <property type="entry name" value="Glycosidases"/>
    <property type="match status" value="1"/>
</dbReference>
<proteinExistence type="inferred from homology"/>
<dbReference type="GO" id="GO:0000272">
    <property type="term" value="P:polysaccharide catabolic process"/>
    <property type="evidence" value="ECO:0007669"/>
    <property type="project" value="InterPro"/>
</dbReference>
<keyword evidence="4" id="KW-0732">Signal</keyword>
<evidence type="ECO:0000256" key="4">
    <source>
        <dbReference type="SAM" id="SignalP"/>
    </source>
</evidence>
<dbReference type="InterPro" id="IPR001547">
    <property type="entry name" value="Glyco_hydro_5"/>
</dbReference>
<dbReference type="SUPFAM" id="SSF51445">
    <property type="entry name" value="(Trans)glycosidases"/>
    <property type="match status" value="1"/>
</dbReference>
<sequence>MNTSSPTNLLFAAVRAASKHLLLVFLCWLPLAALAVEQNHGFTESQMQQGEWWNIPYPQPFDSQKLSEPQPWLQVQGNKLVDERGEVVQLRGVNIADPDKLYTEGQWRESLFAELADWGVTGVRIPIHPLAWRKRGGDWYLERLDEAVVWANAHGMYLIVDWHSIGNLLTEQYQHPMYRTSMVETVRFWRSVALRYAQTPTVAVYELFNEPTDDYIGTGSGSLGRASWQQWREAMESLIDVVRLYNPRAIPLVAGFNWAYDLTPVADAPIRREGIAYAVHPYPQKAKPKVKSREQFNALWQQQWGFAAEKYPLIATEMGWVREDGYGAHVPVIHNEGTYGPDILAFLDARDISWSAWVFDPDWSPTMIEGWSFKPTEQGAFFKKAMLRARAGD</sequence>
<dbReference type="OrthoDB" id="182870at2"/>